<keyword evidence="6" id="KW-0472">Membrane</keyword>
<dbReference type="InParanoid" id="A0A1C4YPQ5"/>
<keyword evidence="1" id="KW-0813">Transport</keyword>
<dbReference type="Pfam" id="PF17912">
    <property type="entry name" value="OB_MalK"/>
    <property type="match status" value="1"/>
</dbReference>
<dbReference type="InterPro" id="IPR017871">
    <property type="entry name" value="ABC_transporter-like_CS"/>
</dbReference>
<dbReference type="SUPFAM" id="SSF50331">
    <property type="entry name" value="MOP-like"/>
    <property type="match status" value="1"/>
</dbReference>
<dbReference type="Gene3D" id="2.40.50.100">
    <property type="match status" value="1"/>
</dbReference>
<evidence type="ECO:0000259" key="7">
    <source>
        <dbReference type="PROSITE" id="PS50893"/>
    </source>
</evidence>
<dbReference type="PANTHER" id="PTHR43875">
    <property type="entry name" value="MALTODEXTRIN IMPORT ATP-BINDING PROTEIN MSMX"/>
    <property type="match status" value="1"/>
</dbReference>
<evidence type="ECO:0000256" key="1">
    <source>
        <dbReference type="ARBA" id="ARBA00022448"/>
    </source>
</evidence>
<dbReference type="Gene3D" id="2.40.50.140">
    <property type="entry name" value="Nucleic acid-binding proteins"/>
    <property type="match status" value="1"/>
</dbReference>
<dbReference type="Gene3D" id="3.40.50.300">
    <property type="entry name" value="P-loop containing nucleotide triphosphate hydrolases"/>
    <property type="match status" value="1"/>
</dbReference>
<name>A0A1C4YPQ5_MICEC</name>
<dbReference type="InterPro" id="IPR012340">
    <property type="entry name" value="NA-bd_OB-fold"/>
</dbReference>
<dbReference type="GO" id="GO:0055052">
    <property type="term" value="C:ATP-binding cassette (ABC) transporter complex, substrate-binding subunit-containing"/>
    <property type="evidence" value="ECO:0007669"/>
    <property type="project" value="TreeGrafter"/>
</dbReference>
<dbReference type="PANTHER" id="PTHR43875:SF15">
    <property type="entry name" value="TREHALOSE IMPORT ATP-BINDING PROTEIN SUGC"/>
    <property type="match status" value="1"/>
</dbReference>
<dbReference type="GO" id="GO:0140359">
    <property type="term" value="F:ABC-type transporter activity"/>
    <property type="evidence" value="ECO:0007669"/>
    <property type="project" value="InterPro"/>
</dbReference>
<evidence type="ECO:0000256" key="5">
    <source>
        <dbReference type="ARBA" id="ARBA00022967"/>
    </source>
</evidence>
<sequence>MAEIVLDKVSKKFPDGTVAVSDVDLEIADGEFVILVGPSGCGKSTTLNMIAGLEDISSGELRIAGQRVNDKAPRDRDIAMVFQSYALYPNMTVRENMAFPLRLAKLDKRTIDQKVEEAAKVLELTALLDRKPANLSGGQRQRVAMGRAIVRQPKAFLMDEPLSNLDAKLRVQMRTVVSRLQKQLATTTVYVTHDQTEAMTLGDRVVIMRGGAIQQVGPPQELYDHPRNLFVAGFIGSPSMNFLHAAVEEGRLRTALGDVPLGDRMRRELEGADAPRELILGIRPEHFEDAELVDDDTRQRGMEFEAPVDIVESMGSDKYVYFTVEGERASAAELEELAADTGADFAGAGSSLVTRLSAESTVTEGEDRRVWFNLEKIHLFDPTNGRNLTLHEGRSAGALGG</sequence>
<reference evidence="9" key="1">
    <citation type="submission" date="2016-06" db="EMBL/GenBank/DDBJ databases">
        <authorList>
            <person name="Varghese N."/>
            <person name="Submissions Spin"/>
        </authorList>
    </citation>
    <scope>NUCLEOTIDE SEQUENCE [LARGE SCALE GENOMIC DNA]</scope>
    <source>
        <strain evidence="9">DSM 43816</strain>
    </source>
</reference>
<dbReference type="InterPro" id="IPR040582">
    <property type="entry name" value="OB_MalK-like"/>
</dbReference>
<evidence type="ECO:0000256" key="3">
    <source>
        <dbReference type="ARBA" id="ARBA00022741"/>
    </source>
</evidence>
<dbReference type="GO" id="GO:0005524">
    <property type="term" value="F:ATP binding"/>
    <property type="evidence" value="ECO:0007669"/>
    <property type="project" value="UniProtKB-KW"/>
</dbReference>
<evidence type="ECO:0000313" key="8">
    <source>
        <dbReference type="EMBL" id="SCF22674.1"/>
    </source>
</evidence>
<feature type="domain" description="ABC transporter" evidence="7">
    <location>
        <begin position="4"/>
        <end position="235"/>
    </location>
</feature>
<keyword evidence="9" id="KW-1185">Reference proteome</keyword>
<dbReference type="GO" id="GO:0016887">
    <property type="term" value="F:ATP hydrolysis activity"/>
    <property type="evidence" value="ECO:0007669"/>
    <property type="project" value="InterPro"/>
</dbReference>
<keyword evidence="5" id="KW-1278">Translocase</keyword>
<dbReference type="Pfam" id="PF00005">
    <property type="entry name" value="ABC_tran"/>
    <property type="match status" value="1"/>
</dbReference>
<dbReference type="NCBIfam" id="NF008653">
    <property type="entry name" value="PRK11650.1"/>
    <property type="match status" value="1"/>
</dbReference>
<dbReference type="InterPro" id="IPR003593">
    <property type="entry name" value="AAA+_ATPase"/>
</dbReference>
<dbReference type="InterPro" id="IPR008995">
    <property type="entry name" value="Mo/tungstate-bd_C_term_dom"/>
</dbReference>
<dbReference type="PROSITE" id="PS00211">
    <property type="entry name" value="ABC_TRANSPORTER_1"/>
    <property type="match status" value="1"/>
</dbReference>
<dbReference type="CDD" id="cd03301">
    <property type="entry name" value="ABC_MalK_N"/>
    <property type="match status" value="1"/>
</dbReference>
<evidence type="ECO:0000256" key="2">
    <source>
        <dbReference type="ARBA" id="ARBA00022475"/>
    </source>
</evidence>
<keyword evidence="2" id="KW-1003">Cell membrane</keyword>
<evidence type="ECO:0000313" key="9">
    <source>
        <dbReference type="Proteomes" id="UP000198253"/>
    </source>
</evidence>
<dbReference type="GO" id="GO:0008643">
    <property type="term" value="P:carbohydrate transport"/>
    <property type="evidence" value="ECO:0007669"/>
    <property type="project" value="InterPro"/>
</dbReference>
<dbReference type="EMBL" id="LT607413">
    <property type="protein sequence ID" value="SCF22674.1"/>
    <property type="molecule type" value="Genomic_DNA"/>
</dbReference>
<dbReference type="InterPro" id="IPR003439">
    <property type="entry name" value="ABC_transporter-like_ATP-bd"/>
</dbReference>
<evidence type="ECO:0000256" key="4">
    <source>
        <dbReference type="ARBA" id="ARBA00022840"/>
    </source>
</evidence>
<dbReference type="SUPFAM" id="SSF52540">
    <property type="entry name" value="P-loop containing nucleoside triphosphate hydrolases"/>
    <property type="match status" value="1"/>
</dbReference>
<dbReference type="FunFam" id="3.40.50.300:FF:000042">
    <property type="entry name" value="Maltose/maltodextrin ABC transporter, ATP-binding protein"/>
    <property type="match status" value="1"/>
</dbReference>
<keyword evidence="3" id="KW-0547">Nucleotide-binding</keyword>
<accession>A0A1C4YPQ5</accession>
<dbReference type="FunCoup" id="A0A1C4YPQ5">
    <property type="interactions" value="96"/>
</dbReference>
<dbReference type="SMART" id="SM00382">
    <property type="entry name" value="AAA"/>
    <property type="match status" value="1"/>
</dbReference>
<dbReference type="Proteomes" id="UP000198253">
    <property type="component" value="Chromosome I"/>
</dbReference>
<dbReference type="InterPro" id="IPR015855">
    <property type="entry name" value="ABC_transpr_MalK-like"/>
</dbReference>
<dbReference type="InterPro" id="IPR047641">
    <property type="entry name" value="ABC_transpr_MalK/UgpC-like"/>
</dbReference>
<evidence type="ECO:0000256" key="6">
    <source>
        <dbReference type="ARBA" id="ARBA00023136"/>
    </source>
</evidence>
<dbReference type="AlphaFoldDB" id="A0A1C4YPQ5"/>
<keyword evidence="4 8" id="KW-0067">ATP-binding</keyword>
<gene>
    <name evidence="8" type="ORF">GA0070618_4216</name>
</gene>
<organism evidence="8 9">
    <name type="scientific">Micromonospora echinospora</name>
    <name type="common">Micromonospora purpurea</name>
    <dbReference type="NCBI Taxonomy" id="1877"/>
    <lineage>
        <taxon>Bacteria</taxon>
        <taxon>Bacillati</taxon>
        <taxon>Actinomycetota</taxon>
        <taxon>Actinomycetes</taxon>
        <taxon>Micromonosporales</taxon>
        <taxon>Micromonosporaceae</taxon>
        <taxon>Micromonospora</taxon>
    </lineage>
</organism>
<dbReference type="InterPro" id="IPR027417">
    <property type="entry name" value="P-loop_NTPase"/>
</dbReference>
<dbReference type="RefSeq" id="WP_088983172.1">
    <property type="nucleotide sequence ID" value="NZ_LT607413.1"/>
</dbReference>
<protein>
    <submittedName>
        <fullName evidence="8">Carbohydrate ABC transporter ATP-binding protein, CUT1 family</fullName>
    </submittedName>
</protein>
<dbReference type="OrthoDB" id="9802264at2"/>
<dbReference type="PROSITE" id="PS50893">
    <property type="entry name" value="ABC_TRANSPORTER_2"/>
    <property type="match status" value="1"/>
</dbReference>
<proteinExistence type="predicted"/>